<organism evidence="8 9">
    <name type="scientific">Brevibacterium jeotgali</name>
    <dbReference type="NCBI Taxonomy" id="1262550"/>
    <lineage>
        <taxon>Bacteria</taxon>
        <taxon>Bacillati</taxon>
        <taxon>Actinomycetota</taxon>
        <taxon>Actinomycetes</taxon>
        <taxon>Micrococcales</taxon>
        <taxon>Brevibacteriaceae</taxon>
        <taxon>Brevibacterium</taxon>
    </lineage>
</organism>
<dbReference type="CDD" id="cd11555">
    <property type="entry name" value="SLC-NCS1sbd_u1"/>
    <property type="match status" value="1"/>
</dbReference>
<dbReference type="PANTHER" id="PTHR30618">
    <property type="entry name" value="NCS1 FAMILY PURINE/PYRIMIDINE TRANSPORTER"/>
    <property type="match status" value="1"/>
</dbReference>
<keyword evidence="3 7" id="KW-0812">Transmembrane</keyword>
<feature type="transmembrane region" description="Helical" evidence="7">
    <location>
        <begin position="344"/>
        <end position="363"/>
    </location>
</feature>
<feature type="transmembrane region" description="Helical" evidence="7">
    <location>
        <begin position="304"/>
        <end position="332"/>
    </location>
</feature>
<evidence type="ECO:0000313" key="8">
    <source>
        <dbReference type="EMBL" id="SMY11960.1"/>
    </source>
</evidence>
<proteinExistence type="inferred from homology"/>
<feature type="transmembrane region" description="Helical" evidence="7">
    <location>
        <begin position="450"/>
        <end position="466"/>
    </location>
</feature>
<accession>A0A2H1L5D3</accession>
<dbReference type="InterPro" id="IPR045225">
    <property type="entry name" value="Uracil/uridine/allantoin_perm"/>
</dbReference>
<reference evidence="9" key="1">
    <citation type="submission" date="2017-03" db="EMBL/GenBank/DDBJ databases">
        <authorList>
            <person name="Monnet C."/>
        </authorList>
    </citation>
    <scope>NUCLEOTIDE SEQUENCE [LARGE SCALE GENOMIC DNA]</scope>
    <source>
        <strain evidence="9">SJ5-8</strain>
    </source>
</reference>
<dbReference type="AlphaFoldDB" id="A0A2H1L5D3"/>
<sequence>MSRAPERSARLYNKDLAPESATRTWKTLNLFNWWMAGWHSMAGYTMAIGLFAFGLSGWQAMIAFILGAVILYYLNNLTGVAGQRERVPFPVFARAAFGVFGANIPAVLRAVVAVFWYGIQTYLASAAVMILALKIAPGTAVLADDSFLGLSTLGWICFLVLSLLQWAVLLSGLETVRRLTDFAGPTIWIAVFALAVWMLARAGWTIDLSLVTTAEVPSGARQVLGVASAAFIVAAYMAGPSLNFADFTRNAPTEQSVRRGNALGLLINASLFGIVSVIIALSAHEVYGDETRDLVELVGAIDNVTVLLVTIIAVSVATAGVNIICNFVAPVYDLINIRPEWFTFRRAGTLVAVLAVVVTPWNLFSNPVIVNQLIGGIGAFMGPLFGIITVDYYLLRRKRLDTESLFSDRPEGIYYYRRGYNPRAIAALVVGGCISLLLTFVPAWSDAVPFAWPAGILVGGLAYALLNATAPSPVLPDDAPTAQHADPPAEEPATAG</sequence>
<evidence type="ECO:0000313" key="9">
    <source>
        <dbReference type="Proteomes" id="UP000234462"/>
    </source>
</evidence>
<dbReference type="Gene3D" id="1.10.4160.10">
    <property type="entry name" value="Hydantoin permease"/>
    <property type="match status" value="1"/>
</dbReference>
<evidence type="ECO:0000256" key="4">
    <source>
        <dbReference type="ARBA" id="ARBA00022989"/>
    </source>
</evidence>
<evidence type="ECO:0000256" key="7">
    <source>
        <dbReference type="SAM" id="Phobius"/>
    </source>
</evidence>
<feature type="transmembrane region" description="Helical" evidence="7">
    <location>
        <begin position="122"/>
        <end position="142"/>
    </location>
</feature>
<dbReference type="Pfam" id="PF02133">
    <property type="entry name" value="Transp_cyt_pur"/>
    <property type="match status" value="1"/>
</dbReference>
<feature type="transmembrane region" description="Helical" evidence="7">
    <location>
        <begin position="260"/>
        <end position="284"/>
    </location>
</feature>
<dbReference type="InterPro" id="IPR001248">
    <property type="entry name" value="Pur-cyt_permease"/>
</dbReference>
<name>A0A2H1L5D3_9MICO</name>
<protein>
    <submittedName>
        <fullName evidence="8">Nucleobase:cation symporter-1, NCS1 family</fullName>
    </submittedName>
</protein>
<comment type="subcellular location">
    <subcellularLocation>
        <location evidence="1">Membrane</location>
        <topology evidence="1">Multi-pass membrane protein</topology>
    </subcellularLocation>
</comment>
<dbReference type="GO" id="GO:0005886">
    <property type="term" value="C:plasma membrane"/>
    <property type="evidence" value="ECO:0007669"/>
    <property type="project" value="TreeGrafter"/>
</dbReference>
<evidence type="ECO:0000256" key="2">
    <source>
        <dbReference type="ARBA" id="ARBA00008974"/>
    </source>
</evidence>
<gene>
    <name evidence="8" type="ORF">BJEO58_01554</name>
</gene>
<evidence type="ECO:0000256" key="5">
    <source>
        <dbReference type="ARBA" id="ARBA00023136"/>
    </source>
</evidence>
<dbReference type="GO" id="GO:0015205">
    <property type="term" value="F:nucleobase transmembrane transporter activity"/>
    <property type="evidence" value="ECO:0007669"/>
    <property type="project" value="TreeGrafter"/>
</dbReference>
<feature type="transmembrane region" description="Helical" evidence="7">
    <location>
        <begin position="369"/>
        <end position="395"/>
    </location>
</feature>
<feature type="transmembrane region" description="Helical" evidence="7">
    <location>
        <begin position="424"/>
        <end position="444"/>
    </location>
</feature>
<dbReference type="RefSeq" id="WP_180951872.1">
    <property type="nucleotide sequence ID" value="NZ_FXZM01000006.1"/>
</dbReference>
<feature type="transmembrane region" description="Helical" evidence="7">
    <location>
        <begin position="148"/>
        <end position="170"/>
    </location>
</feature>
<feature type="transmembrane region" description="Helical" evidence="7">
    <location>
        <begin position="48"/>
        <end position="74"/>
    </location>
</feature>
<keyword evidence="9" id="KW-1185">Reference proteome</keyword>
<feature type="region of interest" description="Disordered" evidence="6">
    <location>
        <begin position="476"/>
        <end position="496"/>
    </location>
</feature>
<keyword evidence="5 7" id="KW-0472">Membrane</keyword>
<feature type="transmembrane region" description="Helical" evidence="7">
    <location>
        <begin position="220"/>
        <end position="239"/>
    </location>
</feature>
<feature type="transmembrane region" description="Helical" evidence="7">
    <location>
        <begin position="182"/>
        <end position="200"/>
    </location>
</feature>
<keyword evidence="4 7" id="KW-1133">Transmembrane helix</keyword>
<evidence type="ECO:0000256" key="6">
    <source>
        <dbReference type="SAM" id="MobiDB-lite"/>
    </source>
</evidence>
<dbReference type="Proteomes" id="UP000234462">
    <property type="component" value="Unassembled WGS sequence"/>
</dbReference>
<dbReference type="PANTHER" id="PTHR30618:SF6">
    <property type="entry name" value="NCS1 FAMILY NUCLEOBASE:CATION SYMPORTER-1"/>
    <property type="match status" value="1"/>
</dbReference>
<dbReference type="EMBL" id="FXZM01000006">
    <property type="protein sequence ID" value="SMY11960.1"/>
    <property type="molecule type" value="Genomic_DNA"/>
</dbReference>
<comment type="similarity">
    <text evidence="2">Belongs to the purine-cytosine permease (2.A.39) family.</text>
</comment>
<evidence type="ECO:0000256" key="3">
    <source>
        <dbReference type="ARBA" id="ARBA00022692"/>
    </source>
</evidence>
<evidence type="ECO:0000256" key="1">
    <source>
        <dbReference type="ARBA" id="ARBA00004141"/>
    </source>
</evidence>